<reference evidence="2" key="1">
    <citation type="submission" date="2020-11" db="EMBL/GenBank/DDBJ databases">
        <authorList>
            <person name="Koelle M."/>
            <person name="Horta M.A.C."/>
            <person name="Nowrousian M."/>
            <person name="Ohm R.A."/>
            <person name="Benz P."/>
            <person name="Pilgard A."/>
        </authorList>
    </citation>
    <scope>NUCLEOTIDE SEQUENCE</scope>
    <source>
        <strain evidence="2">FPRL280</strain>
    </source>
</reference>
<accession>A0A8H7PBB5</accession>
<organism evidence="2 3">
    <name type="scientific">Rhodonia placenta</name>
    <dbReference type="NCBI Taxonomy" id="104341"/>
    <lineage>
        <taxon>Eukaryota</taxon>
        <taxon>Fungi</taxon>
        <taxon>Dikarya</taxon>
        <taxon>Basidiomycota</taxon>
        <taxon>Agaricomycotina</taxon>
        <taxon>Agaricomycetes</taxon>
        <taxon>Polyporales</taxon>
        <taxon>Adustoporiaceae</taxon>
        <taxon>Rhodonia</taxon>
    </lineage>
</organism>
<comment type="caution">
    <text evidence="2">The sequence shown here is derived from an EMBL/GenBank/DDBJ whole genome shotgun (WGS) entry which is preliminary data.</text>
</comment>
<dbReference type="EMBL" id="JADOXO010000005">
    <property type="protein sequence ID" value="KAF9821295.1"/>
    <property type="molecule type" value="Genomic_DNA"/>
</dbReference>
<protein>
    <submittedName>
        <fullName evidence="2">Uncharacterized protein</fullName>
    </submittedName>
</protein>
<feature type="region of interest" description="Disordered" evidence="1">
    <location>
        <begin position="35"/>
        <end position="60"/>
    </location>
</feature>
<evidence type="ECO:0000256" key="1">
    <source>
        <dbReference type="SAM" id="MobiDB-lite"/>
    </source>
</evidence>
<feature type="compositionally biased region" description="Basic and acidic residues" evidence="1">
    <location>
        <begin position="48"/>
        <end position="59"/>
    </location>
</feature>
<name>A0A8H7PBB5_9APHY</name>
<feature type="compositionally biased region" description="Acidic residues" evidence="1">
    <location>
        <begin position="283"/>
        <end position="292"/>
    </location>
</feature>
<gene>
    <name evidence="2" type="ORF">IEO21_00903</name>
</gene>
<reference evidence="2" key="2">
    <citation type="journal article" name="Front. Microbiol.">
        <title>Degradative Capacity of Two Strains of Rhodonia placenta: From Phenotype to Genotype.</title>
        <authorList>
            <person name="Kolle M."/>
            <person name="Horta M.A.C."/>
            <person name="Nowrousian M."/>
            <person name="Ohm R.A."/>
            <person name="Benz J.P."/>
            <person name="Pilgard A."/>
        </authorList>
    </citation>
    <scope>NUCLEOTIDE SEQUENCE</scope>
    <source>
        <strain evidence="2">FPRL280</strain>
    </source>
</reference>
<feature type="compositionally biased region" description="Basic and acidic residues" evidence="1">
    <location>
        <begin position="97"/>
        <end position="117"/>
    </location>
</feature>
<feature type="region of interest" description="Disordered" evidence="1">
    <location>
        <begin position="77"/>
        <end position="292"/>
    </location>
</feature>
<dbReference type="AlphaFoldDB" id="A0A8H7PBB5"/>
<proteinExistence type="predicted"/>
<feature type="compositionally biased region" description="Basic and acidic residues" evidence="1">
    <location>
        <begin position="154"/>
        <end position="163"/>
    </location>
</feature>
<evidence type="ECO:0000313" key="3">
    <source>
        <dbReference type="Proteomes" id="UP000639403"/>
    </source>
</evidence>
<dbReference type="Proteomes" id="UP000639403">
    <property type="component" value="Unassembled WGS sequence"/>
</dbReference>
<sequence length="292" mass="31482">MATPADEDDIDVETLQAQVDMSMAFTHNLVSSWMTPSKGKLPSSSSHLNDEKELEEYMRRPPRLGVGAAIPESTSMFGRDAARLKNKLTGNNAKKRGRDEDRDVVARVDVFAKEGKGKKAKKDAFSGPSTSKAQVTSPKASHSNQNVEVAARPHTPDPADGERSPSPASRDQASPKKKKNKHRVIDLTESPAPSPRKTPAEQVADGPSKMSLSANRHEGDVDANRSSSKPDQAKLFKPFGGPPIPLLNLSGPPANTAEDASPASPKKKRRRKKKKKKPVAEIAVDDDSGSDE</sequence>
<feature type="compositionally biased region" description="Polar residues" evidence="1">
    <location>
        <begin position="127"/>
        <end position="147"/>
    </location>
</feature>
<evidence type="ECO:0000313" key="2">
    <source>
        <dbReference type="EMBL" id="KAF9821295.1"/>
    </source>
</evidence>
<feature type="compositionally biased region" description="Basic residues" evidence="1">
    <location>
        <begin position="265"/>
        <end position="277"/>
    </location>
</feature>